<reference evidence="2" key="2">
    <citation type="submission" date="2023-04" db="EMBL/GenBank/DDBJ databases">
        <authorList>
            <person name="Bruccoleri R.E."/>
            <person name="Oakeley E.J."/>
            <person name="Faust A.-M."/>
            <person name="Dessus-Babus S."/>
            <person name="Altorfer M."/>
            <person name="Burckhardt D."/>
            <person name="Oertli M."/>
            <person name="Naumann U."/>
            <person name="Petersen F."/>
            <person name="Wong J."/>
        </authorList>
    </citation>
    <scope>NUCLEOTIDE SEQUENCE</scope>
    <source>
        <strain evidence="2">GSM-AAB239-AS_SAM_17_03QT</strain>
        <tissue evidence="2">Leaf</tissue>
    </source>
</reference>
<feature type="compositionally biased region" description="Basic and acidic residues" evidence="1">
    <location>
        <begin position="9"/>
        <end position="21"/>
    </location>
</feature>
<name>A0AAX6H2A3_IRIPA</name>
<evidence type="ECO:0000313" key="2">
    <source>
        <dbReference type="EMBL" id="KAJ6834758.1"/>
    </source>
</evidence>
<dbReference type="EMBL" id="JANAVB010014135">
    <property type="protein sequence ID" value="KAJ6834758.1"/>
    <property type="molecule type" value="Genomic_DNA"/>
</dbReference>
<keyword evidence="3" id="KW-1185">Reference proteome</keyword>
<reference evidence="2" key="1">
    <citation type="journal article" date="2023" name="GigaByte">
        <title>Genome assembly of the bearded iris, Iris pallida Lam.</title>
        <authorList>
            <person name="Bruccoleri R.E."/>
            <person name="Oakeley E.J."/>
            <person name="Faust A.M.E."/>
            <person name="Altorfer M."/>
            <person name="Dessus-Babus S."/>
            <person name="Burckhardt D."/>
            <person name="Oertli M."/>
            <person name="Naumann U."/>
            <person name="Petersen F."/>
            <person name="Wong J."/>
        </authorList>
    </citation>
    <scope>NUCLEOTIDE SEQUENCE</scope>
    <source>
        <strain evidence="2">GSM-AAB239-AS_SAM_17_03QT</strain>
    </source>
</reference>
<evidence type="ECO:0000313" key="3">
    <source>
        <dbReference type="Proteomes" id="UP001140949"/>
    </source>
</evidence>
<dbReference type="Proteomes" id="UP001140949">
    <property type="component" value="Unassembled WGS sequence"/>
</dbReference>
<feature type="region of interest" description="Disordered" evidence="1">
    <location>
        <begin position="1"/>
        <end position="29"/>
    </location>
</feature>
<gene>
    <name evidence="2" type="ORF">M6B38_333210</name>
</gene>
<protein>
    <submittedName>
        <fullName evidence="2">Alpha-glucosidase</fullName>
    </submittedName>
</protein>
<comment type="caution">
    <text evidence="2">The sequence shown here is derived from an EMBL/GenBank/DDBJ whole genome shotgun (WGS) entry which is preliminary data.</text>
</comment>
<proteinExistence type="predicted"/>
<dbReference type="AlphaFoldDB" id="A0AAX6H2A3"/>
<evidence type="ECO:0000256" key="1">
    <source>
        <dbReference type="SAM" id="MobiDB-lite"/>
    </source>
</evidence>
<accession>A0AAX6H2A3</accession>
<sequence>MSLVHQRVKVREAVPESERLPGRPSHGLPNIELLPDRALVGVVPRKRIECTQLNPPPA</sequence>
<organism evidence="2 3">
    <name type="scientific">Iris pallida</name>
    <name type="common">Sweet iris</name>
    <dbReference type="NCBI Taxonomy" id="29817"/>
    <lineage>
        <taxon>Eukaryota</taxon>
        <taxon>Viridiplantae</taxon>
        <taxon>Streptophyta</taxon>
        <taxon>Embryophyta</taxon>
        <taxon>Tracheophyta</taxon>
        <taxon>Spermatophyta</taxon>
        <taxon>Magnoliopsida</taxon>
        <taxon>Liliopsida</taxon>
        <taxon>Asparagales</taxon>
        <taxon>Iridaceae</taxon>
        <taxon>Iridoideae</taxon>
        <taxon>Irideae</taxon>
        <taxon>Iris</taxon>
    </lineage>
</organism>